<dbReference type="RefSeq" id="WP_245094779.1">
    <property type="nucleotide sequence ID" value="NZ_CP095053.1"/>
</dbReference>
<keyword evidence="3" id="KW-1185">Reference proteome</keyword>
<feature type="compositionally biased region" description="Polar residues" evidence="1">
    <location>
        <begin position="54"/>
        <end position="64"/>
    </location>
</feature>
<dbReference type="Proteomes" id="UP000829925">
    <property type="component" value="Chromosome"/>
</dbReference>
<reference evidence="2 3" key="1">
    <citation type="submission" date="2022-04" db="EMBL/GenBank/DDBJ databases">
        <title>Hymenobacter sp. isolated from the air.</title>
        <authorList>
            <person name="Won M."/>
            <person name="Lee C.-M."/>
            <person name="Woen H.-Y."/>
            <person name="Kwon S.-W."/>
        </authorList>
    </citation>
    <scope>NUCLEOTIDE SEQUENCE [LARGE SCALE GENOMIC DNA]</scope>
    <source>
        <strain evidence="3">5413 J-13</strain>
    </source>
</reference>
<feature type="region of interest" description="Disordered" evidence="1">
    <location>
        <begin position="19"/>
        <end position="100"/>
    </location>
</feature>
<gene>
    <name evidence="2" type="ORF">MUN82_02680</name>
</gene>
<protein>
    <recommendedName>
        <fullName evidence="4">Lipoprotein</fullName>
    </recommendedName>
</protein>
<dbReference type="EMBL" id="CP095053">
    <property type="protein sequence ID" value="UOR06016.1"/>
    <property type="molecule type" value="Genomic_DNA"/>
</dbReference>
<accession>A0A8T9T1P7</accession>
<proteinExistence type="predicted"/>
<evidence type="ECO:0008006" key="4">
    <source>
        <dbReference type="Google" id="ProtNLM"/>
    </source>
</evidence>
<evidence type="ECO:0000256" key="1">
    <source>
        <dbReference type="SAM" id="MobiDB-lite"/>
    </source>
</evidence>
<evidence type="ECO:0000313" key="2">
    <source>
        <dbReference type="EMBL" id="UOR06016.1"/>
    </source>
</evidence>
<sequence length="100" mass="10307">MKRSFFLGVALAATTLSFTSCDYNKGPGTETQREGTFAEAPDARTTDTDIDSVNADQTVTTPQGLDSPADQATKDTPPTSKNGATDAPGGQNPPTPNGSN</sequence>
<organism evidence="2 3">
    <name type="scientific">Hymenobacter aerilatus</name>
    <dbReference type="NCBI Taxonomy" id="2932251"/>
    <lineage>
        <taxon>Bacteria</taxon>
        <taxon>Pseudomonadati</taxon>
        <taxon>Bacteroidota</taxon>
        <taxon>Cytophagia</taxon>
        <taxon>Cytophagales</taxon>
        <taxon>Hymenobacteraceae</taxon>
        <taxon>Hymenobacter</taxon>
    </lineage>
</organism>
<dbReference type="AlphaFoldDB" id="A0A8T9T1P7"/>
<feature type="compositionally biased region" description="Pro residues" evidence="1">
    <location>
        <begin position="91"/>
        <end position="100"/>
    </location>
</feature>
<dbReference type="KEGG" id="haei:MUN82_02680"/>
<dbReference type="PROSITE" id="PS51257">
    <property type="entry name" value="PROKAR_LIPOPROTEIN"/>
    <property type="match status" value="1"/>
</dbReference>
<evidence type="ECO:0000313" key="3">
    <source>
        <dbReference type="Proteomes" id="UP000829925"/>
    </source>
</evidence>
<feature type="compositionally biased region" description="Polar residues" evidence="1">
    <location>
        <begin position="74"/>
        <end position="83"/>
    </location>
</feature>
<name>A0A8T9T1P7_9BACT</name>